<dbReference type="PANTHER" id="PTHR36985:SF1">
    <property type="entry name" value="TRANSLOCATION AND ASSEMBLY MODULE SUBUNIT TAMB"/>
    <property type="match status" value="1"/>
</dbReference>
<dbReference type="PANTHER" id="PTHR36985">
    <property type="entry name" value="TRANSLOCATION AND ASSEMBLY MODULE SUBUNIT TAMB"/>
    <property type="match status" value="1"/>
</dbReference>
<sequence>MKRKLVWIASIPLVLLITLALLIGTSLGARLLIFAADKWVPGLTLEYQSGQLNSALQLKQLGWQSDGINLQASGVELQWRPGCLLQTRVCVNRLVSQSVTFELSETETSEPEVETESSEGFVLPIAIQLEHGQLDGVKLDVFGHNIGWQSLTLSALFDRSGLSVESLYLAQLHYYEPKPESDSEPNASEPAAASAQAVTPNPMASAATSTETDEAWALAQLPTIALPFPIELKQLVVDGGEYKVAGLEHKFERLSLGASWHGTQAQINQLSLVHPWANLNADAQAQLEHPYPLSLSLGGQLQEFDLMPDFNGQALQLEAQGSLADLTIALQASELYQLALTGQADLTQASIPFNANIDVDQAHWPTQKPEYQLQQGTISASGTVEQQEVELSGELVLPELARLKANLQAEHEIGRLQLSSIQLSGEQGELQASGWLDYQNGVAWDAELDAQQLLLSQIHQSLPDYISGQLNSSGHYRGEDWKVTLAQTDLEGRYLDIPFALEGDLDIDQSLRPKIPKLKLTAKDSVFEAQGEVNEQWDISATLNLAGLEQWHGDANGDLQLEFKVIGEEANPNVVFQGSSARVGFLEHQIEALSIKGFYFPLNEHDFRASLRSERWQLAGLQQYNLRLGLKGQLTEQFATLSSAGDLELALKLANRYDPDKQIVSGELYQTRLSYLIGPWAQQQPIEYQFDINNSIGEVSAHCWQHQHASLCLNEAVQLAQSGDAEIAFRGDVGALIEPLMPDNLDWRGNASLDAQAKWQPDLPPTAEIQLAFEPGAVTLTRQLEQEEKPISVTLDYQTLQAKASVSPEQVTSDLEFIAGDWLSLNADWALELEDPRPMRGELRLDRFDLSPLQPLLPNVTVLKGTSQANLQIGGNLTQPELQGEFELKDGAFANKLNPTDVDSLQLTAKFSGNELDLDSSFVVGDGPGSLNAELTWADASLQGDLNLTGDKLSVIYPPLAILKVSPNLDMSFGKEVIRLRGDIVVPEGKVELAELAEGGVQVSKDVIFVDAQGQGDTVAQALDLSAQININVGPEVSISGFGLTGKLAGALNFQQEPAKPPLLFGDIRINEGNYRFMGQRLSIPRGDLQFSGPPSLPNLNVEAVREIKSEDVTAGVRITGTAAKPEVDFFSNPSMEQAEILSYIVNGRGFNSSSGDDNSMLAAAALSVSGNVGVINNIGQQASNVAEKIGFNNVKVDTNDDGRVALSGYIGEDLMVKYGVGVLNAENQLTVRYFLFPKLYLESVSQSIEQTLDMYYSFDIGAPEPQ</sequence>
<comment type="caution">
    <text evidence="7">The sequence shown here is derived from an EMBL/GenBank/DDBJ whole genome shotgun (WGS) entry which is preliminary data.</text>
</comment>
<dbReference type="EMBL" id="BSNC01000004">
    <property type="protein sequence ID" value="GLP96468.1"/>
    <property type="molecule type" value="Genomic_DNA"/>
</dbReference>
<feature type="compositionally biased region" description="Low complexity" evidence="5">
    <location>
        <begin position="184"/>
        <end position="197"/>
    </location>
</feature>
<dbReference type="Proteomes" id="UP001161422">
    <property type="component" value="Unassembled WGS sequence"/>
</dbReference>
<evidence type="ECO:0000256" key="2">
    <source>
        <dbReference type="ARBA" id="ARBA00022692"/>
    </source>
</evidence>
<dbReference type="GO" id="GO:0009306">
    <property type="term" value="P:protein secretion"/>
    <property type="evidence" value="ECO:0007669"/>
    <property type="project" value="InterPro"/>
</dbReference>
<organism evidence="7 8">
    <name type="scientific">Paraferrimonas sedimenticola</name>
    <dbReference type="NCBI Taxonomy" id="375674"/>
    <lineage>
        <taxon>Bacteria</taxon>
        <taxon>Pseudomonadati</taxon>
        <taxon>Pseudomonadota</taxon>
        <taxon>Gammaproteobacteria</taxon>
        <taxon>Alteromonadales</taxon>
        <taxon>Ferrimonadaceae</taxon>
        <taxon>Paraferrimonas</taxon>
    </lineage>
</organism>
<evidence type="ECO:0000256" key="3">
    <source>
        <dbReference type="ARBA" id="ARBA00022989"/>
    </source>
</evidence>
<evidence type="ECO:0000259" key="6">
    <source>
        <dbReference type="Pfam" id="PF04357"/>
    </source>
</evidence>
<name>A0AA37RWK8_9GAMM</name>
<reference evidence="7" key="2">
    <citation type="submission" date="2023-01" db="EMBL/GenBank/DDBJ databases">
        <title>Draft genome sequence of Paraferrimonas sedimenticola strain NBRC 101628.</title>
        <authorList>
            <person name="Sun Q."/>
            <person name="Mori K."/>
        </authorList>
    </citation>
    <scope>NUCLEOTIDE SEQUENCE</scope>
    <source>
        <strain evidence="7">NBRC 101628</strain>
    </source>
</reference>
<comment type="subcellular location">
    <subcellularLocation>
        <location evidence="1">Membrane</location>
        <topology evidence="1">Single-pass membrane protein</topology>
    </subcellularLocation>
</comment>
<dbReference type="RefSeq" id="WP_095505102.1">
    <property type="nucleotide sequence ID" value="NZ_BSNC01000004.1"/>
</dbReference>
<proteinExistence type="predicted"/>
<evidence type="ECO:0000256" key="4">
    <source>
        <dbReference type="ARBA" id="ARBA00023136"/>
    </source>
</evidence>
<dbReference type="GO" id="GO:0097347">
    <property type="term" value="C:TAM protein secretion complex"/>
    <property type="evidence" value="ECO:0007669"/>
    <property type="project" value="TreeGrafter"/>
</dbReference>
<dbReference type="InterPro" id="IPR007452">
    <property type="entry name" value="TamB_C"/>
</dbReference>
<evidence type="ECO:0000313" key="8">
    <source>
        <dbReference type="Proteomes" id="UP001161422"/>
    </source>
</evidence>
<gene>
    <name evidence="7" type="ORF">GCM10007895_17740</name>
</gene>
<dbReference type="AlphaFoldDB" id="A0AA37RWK8"/>
<feature type="region of interest" description="Disordered" evidence="5">
    <location>
        <begin position="178"/>
        <end position="211"/>
    </location>
</feature>
<reference evidence="7" key="1">
    <citation type="journal article" date="2014" name="Int. J. Syst. Evol. Microbiol.">
        <title>Complete genome sequence of Corynebacterium casei LMG S-19264T (=DSM 44701T), isolated from a smear-ripened cheese.</title>
        <authorList>
            <consortium name="US DOE Joint Genome Institute (JGI-PGF)"/>
            <person name="Walter F."/>
            <person name="Albersmeier A."/>
            <person name="Kalinowski J."/>
            <person name="Ruckert C."/>
        </authorList>
    </citation>
    <scope>NUCLEOTIDE SEQUENCE</scope>
    <source>
        <strain evidence="7">NBRC 101628</strain>
    </source>
</reference>
<keyword evidence="8" id="KW-1185">Reference proteome</keyword>
<dbReference type="GO" id="GO:0005886">
    <property type="term" value="C:plasma membrane"/>
    <property type="evidence" value="ECO:0007669"/>
    <property type="project" value="InterPro"/>
</dbReference>
<evidence type="ECO:0000256" key="5">
    <source>
        <dbReference type="SAM" id="MobiDB-lite"/>
    </source>
</evidence>
<evidence type="ECO:0000313" key="7">
    <source>
        <dbReference type="EMBL" id="GLP96468.1"/>
    </source>
</evidence>
<keyword evidence="2" id="KW-0812">Transmembrane</keyword>
<dbReference type="Pfam" id="PF04357">
    <property type="entry name" value="TamB"/>
    <property type="match status" value="1"/>
</dbReference>
<keyword evidence="3" id="KW-1133">Transmembrane helix</keyword>
<keyword evidence="4" id="KW-0472">Membrane</keyword>
<accession>A0AA37RWK8</accession>
<protein>
    <submittedName>
        <fullName evidence="7">DUF490 domain-containing protein</fullName>
    </submittedName>
</protein>
<evidence type="ECO:0000256" key="1">
    <source>
        <dbReference type="ARBA" id="ARBA00004167"/>
    </source>
</evidence>
<feature type="domain" description="Translocation and assembly module TamB C-terminal" evidence="6">
    <location>
        <begin position="925"/>
        <end position="1260"/>
    </location>
</feature>